<keyword evidence="3" id="KW-1185">Reference proteome</keyword>
<sequence>MTHWMVPDDGEDRASRFPPQPRDVRSFGALSRRIGSEVVTEQRGEPKGDGRRLTHIHTLIRSMPGAADGGWRES</sequence>
<gene>
    <name evidence="2" type="ORF">WN55_02416</name>
</gene>
<evidence type="ECO:0000256" key="1">
    <source>
        <dbReference type="SAM" id="MobiDB-lite"/>
    </source>
</evidence>
<protein>
    <submittedName>
        <fullName evidence="2">Uncharacterized protein</fullName>
    </submittedName>
</protein>
<dbReference type="EMBL" id="KQ434900">
    <property type="protein sequence ID" value="KZC11061.1"/>
    <property type="molecule type" value="Genomic_DNA"/>
</dbReference>
<proteinExistence type="predicted"/>
<evidence type="ECO:0000313" key="3">
    <source>
        <dbReference type="Proteomes" id="UP000076502"/>
    </source>
</evidence>
<name>A0A154PGS7_DUFNO</name>
<feature type="region of interest" description="Disordered" evidence="1">
    <location>
        <begin position="1"/>
        <end position="24"/>
    </location>
</feature>
<evidence type="ECO:0000313" key="2">
    <source>
        <dbReference type="EMBL" id="KZC11061.1"/>
    </source>
</evidence>
<dbReference type="Proteomes" id="UP000076502">
    <property type="component" value="Unassembled WGS sequence"/>
</dbReference>
<accession>A0A154PGS7</accession>
<dbReference type="AlphaFoldDB" id="A0A154PGS7"/>
<organism evidence="2 3">
    <name type="scientific">Dufourea novaeangliae</name>
    <name type="common">Sweat bee</name>
    <dbReference type="NCBI Taxonomy" id="178035"/>
    <lineage>
        <taxon>Eukaryota</taxon>
        <taxon>Metazoa</taxon>
        <taxon>Ecdysozoa</taxon>
        <taxon>Arthropoda</taxon>
        <taxon>Hexapoda</taxon>
        <taxon>Insecta</taxon>
        <taxon>Pterygota</taxon>
        <taxon>Neoptera</taxon>
        <taxon>Endopterygota</taxon>
        <taxon>Hymenoptera</taxon>
        <taxon>Apocrita</taxon>
        <taxon>Aculeata</taxon>
        <taxon>Apoidea</taxon>
        <taxon>Anthophila</taxon>
        <taxon>Halictidae</taxon>
        <taxon>Rophitinae</taxon>
        <taxon>Dufourea</taxon>
    </lineage>
</organism>
<reference evidence="2 3" key="1">
    <citation type="submission" date="2015-07" db="EMBL/GenBank/DDBJ databases">
        <title>The genome of Dufourea novaeangliae.</title>
        <authorList>
            <person name="Pan H."/>
            <person name="Kapheim K."/>
        </authorList>
    </citation>
    <scope>NUCLEOTIDE SEQUENCE [LARGE SCALE GENOMIC DNA]</scope>
    <source>
        <strain evidence="2">0120121106</strain>
        <tissue evidence="2">Whole body</tissue>
    </source>
</reference>